<proteinExistence type="predicted"/>
<reference evidence="1 2" key="1">
    <citation type="journal article" date="2019" name="Int. J. Syst. Evol. Microbiol.">
        <title>The Global Catalogue of Microorganisms (GCM) 10K type strain sequencing project: providing services to taxonomists for standard genome sequencing and annotation.</title>
        <authorList>
            <consortium name="The Broad Institute Genomics Platform"/>
            <consortium name="The Broad Institute Genome Sequencing Center for Infectious Disease"/>
            <person name="Wu L."/>
            <person name="Ma J."/>
        </authorList>
    </citation>
    <scope>NUCLEOTIDE SEQUENCE [LARGE SCALE GENOMIC DNA]</scope>
    <source>
        <strain evidence="1 2">DT72</strain>
    </source>
</reference>
<dbReference type="GeneID" id="79302857"/>
<dbReference type="Proteomes" id="UP001596407">
    <property type="component" value="Unassembled WGS sequence"/>
</dbReference>
<dbReference type="EMBL" id="JBHSZH010000005">
    <property type="protein sequence ID" value="MFC7080502.1"/>
    <property type="molecule type" value="Genomic_DNA"/>
</dbReference>
<evidence type="ECO:0000313" key="2">
    <source>
        <dbReference type="Proteomes" id="UP001596407"/>
    </source>
</evidence>
<dbReference type="RefSeq" id="WP_276281646.1">
    <property type="nucleotide sequence ID" value="NZ_CP119809.1"/>
</dbReference>
<gene>
    <name evidence="1" type="ORF">ACFQJ6_10615</name>
</gene>
<protein>
    <submittedName>
        <fullName evidence="1">Uncharacterized protein</fullName>
    </submittedName>
</protein>
<sequence length="123" mass="13411">MHEIEADSSRNRLYVTLAGRFDEDEAAASAERTIEATERLDPGFDVVTDIRELEASPQEAKTHLERSKLFLSAHDVGTVVRVVGDSPLAEMQFDRTGDAEYAVETAESVEAAEKLLDDADAGA</sequence>
<organism evidence="1 2">
    <name type="scientific">Halorussus caseinilyticus</name>
    <dbReference type="NCBI Taxonomy" id="3034025"/>
    <lineage>
        <taxon>Archaea</taxon>
        <taxon>Methanobacteriati</taxon>
        <taxon>Methanobacteriota</taxon>
        <taxon>Stenosarchaea group</taxon>
        <taxon>Halobacteria</taxon>
        <taxon>Halobacteriales</taxon>
        <taxon>Haladaptataceae</taxon>
        <taxon>Halorussus</taxon>
    </lineage>
</organism>
<evidence type="ECO:0000313" key="1">
    <source>
        <dbReference type="EMBL" id="MFC7080502.1"/>
    </source>
</evidence>
<accession>A0ABD5WIV4</accession>
<name>A0ABD5WIV4_9EURY</name>
<keyword evidence="2" id="KW-1185">Reference proteome</keyword>
<dbReference type="AlphaFoldDB" id="A0ABD5WIV4"/>
<comment type="caution">
    <text evidence="1">The sequence shown here is derived from an EMBL/GenBank/DDBJ whole genome shotgun (WGS) entry which is preliminary data.</text>
</comment>